<keyword evidence="5" id="KW-1185">Reference proteome</keyword>
<accession>A0A5C8KMK5</accession>
<dbReference type="Pfam" id="PF00583">
    <property type="entry name" value="Acetyltransf_1"/>
    <property type="match status" value="1"/>
</dbReference>
<feature type="domain" description="N-acetyltransferase" evidence="3">
    <location>
        <begin position="4"/>
        <end position="151"/>
    </location>
</feature>
<evidence type="ECO:0000313" key="4">
    <source>
        <dbReference type="EMBL" id="TXK61011.1"/>
    </source>
</evidence>
<sequence>MFTIRLDDLSGEQTRQLLALHLAQMREGSPPGTSFALDLSGLASPDVTVWSVWDGDAIVGVGALKTHADGTAELKSMRTHPDHLRRGVAARLLDHLIEAARSAGARRVSLETGDGPGFEAALTLYTRRGFVEGEAFADYVPSAFNRFFHLDLRPVA</sequence>
<dbReference type="RefSeq" id="WP_147892054.1">
    <property type="nucleotide sequence ID" value="NZ_VRTS01000007.1"/>
</dbReference>
<organism evidence="4 5">
    <name type="scientific">Alkalisalibacterium limincola</name>
    <dbReference type="NCBI Taxonomy" id="2699169"/>
    <lineage>
        <taxon>Bacteria</taxon>
        <taxon>Pseudomonadati</taxon>
        <taxon>Pseudomonadota</taxon>
        <taxon>Gammaproteobacteria</taxon>
        <taxon>Lysobacterales</taxon>
        <taxon>Lysobacteraceae</taxon>
        <taxon>Alkalisalibacterium</taxon>
    </lineage>
</organism>
<evidence type="ECO:0000313" key="5">
    <source>
        <dbReference type="Proteomes" id="UP000321248"/>
    </source>
</evidence>
<dbReference type="PANTHER" id="PTHR43877">
    <property type="entry name" value="AMINOALKYLPHOSPHONATE N-ACETYLTRANSFERASE-RELATED-RELATED"/>
    <property type="match status" value="1"/>
</dbReference>
<dbReference type="InterPro" id="IPR050832">
    <property type="entry name" value="Bact_Acetyltransf"/>
</dbReference>
<reference evidence="4 5" key="1">
    <citation type="submission" date="2019-08" db="EMBL/GenBank/DDBJ databases">
        <authorList>
            <person name="Karlyshev A.V."/>
        </authorList>
    </citation>
    <scope>NUCLEOTIDE SEQUENCE [LARGE SCALE GENOMIC DNA]</scope>
    <source>
        <strain evidence="4 5">Alg18-2.2</strain>
    </source>
</reference>
<dbReference type="Proteomes" id="UP000321248">
    <property type="component" value="Unassembled WGS sequence"/>
</dbReference>
<dbReference type="PROSITE" id="PS51186">
    <property type="entry name" value="GNAT"/>
    <property type="match status" value="1"/>
</dbReference>
<evidence type="ECO:0000259" key="3">
    <source>
        <dbReference type="PROSITE" id="PS51186"/>
    </source>
</evidence>
<keyword evidence="1" id="KW-0808">Transferase</keyword>
<dbReference type="OrthoDB" id="9803233at2"/>
<dbReference type="CDD" id="cd04301">
    <property type="entry name" value="NAT_SF"/>
    <property type="match status" value="1"/>
</dbReference>
<dbReference type="InterPro" id="IPR016181">
    <property type="entry name" value="Acyl_CoA_acyltransferase"/>
</dbReference>
<proteinExistence type="predicted"/>
<dbReference type="EMBL" id="VRTS01000007">
    <property type="protein sequence ID" value="TXK61011.1"/>
    <property type="molecule type" value="Genomic_DNA"/>
</dbReference>
<keyword evidence="2" id="KW-0012">Acyltransferase</keyword>
<dbReference type="PANTHER" id="PTHR43877:SF5">
    <property type="entry name" value="BLL8307 PROTEIN"/>
    <property type="match status" value="1"/>
</dbReference>
<comment type="caution">
    <text evidence="4">The sequence shown here is derived from an EMBL/GenBank/DDBJ whole genome shotgun (WGS) entry which is preliminary data.</text>
</comment>
<gene>
    <name evidence="4" type="ORF">FU658_10575</name>
</gene>
<evidence type="ECO:0000256" key="1">
    <source>
        <dbReference type="ARBA" id="ARBA00022679"/>
    </source>
</evidence>
<dbReference type="Gene3D" id="3.40.630.30">
    <property type="match status" value="1"/>
</dbReference>
<dbReference type="SUPFAM" id="SSF55729">
    <property type="entry name" value="Acyl-CoA N-acyltransferases (Nat)"/>
    <property type="match status" value="1"/>
</dbReference>
<evidence type="ECO:0000256" key="2">
    <source>
        <dbReference type="ARBA" id="ARBA00023315"/>
    </source>
</evidence>
<dbReference type="InterPro" id="IPR000182">
    <property type="entry name" value="GNAT_dom"/>
</dbReference>
<name>A0A5C8KMK5_9GAMM</name>
<dbReference type="AlphaFoldDB" id="A0A5C8KMK5"/>
<protein>
    <submittedName>
        <fullName evidence="4">GNAT family N-acetyltransferase</fullName>
    </submittedName>
</protein>
<dbReference type="GO" id="GO:0016747">
    <property type="term" value="F:acyltransferase activity, transferring groups other than amino-acyl groups"/>
    <property type="evidence" value="ECO:0007669"/>
    <property type="project" value="InterPro"/>
</dbReference>